<dbReference type="GeneID" id="68841326"/>
<dbReference type="AlphaFoldDB" id="A0A1D9LFQ1"/>
<dbReference type="Proteomes" id="UP000178776">
    <property type="component" value="Chromosome"/>
</dbReference>
<reference evidence="1 2" key="1">
    <citation type="submission" date="2016-10" db="EMBL/GenBank/DDBJ databases">
        <title>Chromobacterium muskegensis sp. nov., an insecticidal bacterium isolated from Sphagnum bogs.</title>
        <authorList>
            <person name="Sparks M.E."/>
            <person name="Blackburn M.B."/>
            <person name="Gundersen-Rindal D.E."/>
            <person name="Mitchell A."/>
            <person name="Farrar R."/>
            <person name="Kuhar D."/>
        </authorList>
    </citation>
    <scope>NUCLEOTIDE SEQUENCE [LARGE SCALE GENOMIC DNA]</scope>
    <source>
        <strain evidence="1 2">21-1</strain>
    </source>
</reference>
<accession>A0A1D9LFQ1</accession>
<dbReference type="KEGG" id="cvc:BKX93_08870"/>
<gene>
    <name evidence="1" type="ORF">BKX93_08870</name>
</gene>
<protein>
    <submittedName>
        <fullName evidence="1">Uncharacterized protein</fullName>
    </submittedName>
</protein>
<sequence>MSPTGNRPFENHIGILTFPEPLRAELKPIALVRDGECLGRSLDLARHPLADWLSRQRHSGWLLESMLPEIRTLAMLLAARRPRVKPTPARLSDEADWLAARIYLLRLEKVEMAEAEKDILARANDRLRELCGAGAPAAAACPAPSPQPAWLLAGWAPFQQAVRDIGGAAAMASNSRRLRPQCRQRLDALLPMLRTEAGRSGLQPR</sequence>
<proteinExistence type="predicted"/>
<evidence type="ECO:0000313" key="1">
    <source>
        <dbReference type="EMBL" id="AOZ50091.1"/>
    </source>
</evidence>
<dbReference type="EMBL" id="CP017707">
    <property type="protein sequence ID" value="AOZ50091.1"/>
    <property type="molecule type" value="Genomic_DNA"/>
</dbReference>
<name>A0A1D9LFQ1_9NEIS</name>
<dbReference type="RefSeq" id="WP_052729279.1">
    <property type="nucleotide sequence ID" value="NZ_CP017707.1"/>
</dbReference>
<organism evidence="1 2">
    <name type="scientific">Chromobacterium vaccinii</name>
    <dbReference type="NCBI Taxonomy" id="1108595"/>
    <lineage>
        <taxon>Bacteria</taxon>
        <taxon>Pseudomonadati</taxon>
        <taxon>Pseudomonadota</taxon>
        <taxon>Betaproteobacteria</taxon>
        <taxon>Neisseriales</taxon>
        <taxon>Chromobacteriaceae</taxon>
        <taxon>Chromobacterium</taxon>
    </lineage>
</organism>
<dbReference type="STRING" id="1108595.BKX93_08870"/>
<evidence type="ECO:0000313" key="2">
    <source>
        <dbReference type="Proteomes" id="UP000178776"/>
    </source>
</evidence>